<evidence type="ECO:0000313" key="8">
    <source>
        <dbReference type="EMBL" id="SFV22924.1"/>
    </source>
</evidence>
<dbReference type="Proteomes" id="UP000198881">
    <property type="component" value="Unassembled WGS sequence"/>
</dbReference>
<dbReference type="PROSITE" id="PS00211">
    <property type="entry name" value="ABC_TRANSPORTER_1"/>
    <property type="match status" value="1"/>
</dbReference>
<dbReference type="PROSITE" id="PS50893">
    <property type="entry name" value="ABC_TRANSPORTER_2"/>
    <property type="match status" value="1"/>
</dbReference>
<dbReference type="GO" id="GO:0016887">
    <property type="term" value="F:ATP hydrolysis activity"/>
    <property type="evidence" value="ECO:0007669"/>
    <property type="project" value="InterPro"/>
</dbReference>
<sequence length="334" mass="36014">MPADPAVTGHLHAQGPAPTGDVQLQLTDVHHSVRSRGSTVEILRGVELTARAGQVTALLGPNGAGKTTTLMVAQGLERPTSGTVRLLDQDPWRAGADLRSRVGVMLQDGGMPLAATPERLLRHVCTLYRDPVDMPRLMERLGIDEFARRDIRRLSGGQRQRVSLAAALAGRPQVIFLDEPSAGLDPVSRQLVFELIRELRASGMAIILTTHLLDDAQRLADHVVLLRQGRVVRRGTVSELTSTSEAPALHFRVDRAVPSVALDEVPAGLTVQAEPGHSSAGGGTPTGSSYVVHGAQRPSDLEALAAWWTRHDLMPTDLHLARRSLEDVFLEVTP</sequence>
<dbReference type="InterPro" id="IPR017871">
    <property type="entry name" value="ABC_transporter-like_CS"/>
</dbReference>
<evidence type="ECO:0000259" key="7">
    <source>
        <dbReference type="PROSITE" id="PS50893"/>
    </source>
</evidence>
<dbReference type="CDD" id="cd03230">
    <property type="entry name" value="ABC_DR_subfamily_A"/>
    <property type="match status" value="1"/>
</dbReference>
<dbReference type="InterPro" id="IPR027417">
    <property type="entry name" value="P-loop_NTPase"/>
</dbReference>
<dbReference type="SUPFAM" id="SSF52540">
    <property type="entry name" value="P-loop containing nucleoside triphosphate hydrolases"/>
    <property type="match status" value="1"/>
</dbReference>
<dbReference type="Gene3D" id="3.40.50.300">
    <property type="entry name" value="P-loop containing nucleotide triphosphate hydrolases"/>
    <property type="match status" value="1"/>
</dbReference>
<feature type="region of interest" description="Disordered" evidence="6">
    <location>
        <begin position="272"/>
        <end position="293"/>
    </location>
</feature>
<dbReference type="GO" id="GO:0005886">
    <property type="term" value="C:plasma membrane"/>
    <property type="evidence" value="ECO:0007669"/>
    <property type="project" value="UniProtKB-SubCell"/>
</dbReference>
<dbReference type="InterPro" id="IPR003439">
    <property type="entry name" value="ABC_transporter-like_ATP-bd"/>
</dbReference>
<dbReference type="Pfam" id="PF00005">
    <property type="entry name" value="ABC_tran"/>
    <property type="match status" value="1"/>
</dbReference>
<evidence type="ECO:0000256" key="4">
    <source>
        <dbReference type="ARBA" id="ARBA00022840"/>
    </source>
</evidence>
<accession>A0A1I7MLW4</accession>
<feature type="domain" description="ABC transporter" evidence="7">
    <location>
        <begin position="24"/>
        <end position="253"/>
    </location>
</feature>
<dbReference type="AlphaFoldDB" id="A0A1I7MLW4"/>
<dbReference type="GO" id="GO:0046677">
    <property type="term" value="P:response to antibiotic"/>
    <property type="evidence" value="ECO:0007669"/>
    <property type="project" value="UniProtKB-KW"/>
</dbReference>
<evidence type="ECO:0000256" key="6">
    <source>
        <dbReference type="SAM" id="MobiDB-lite"/>
    </source>
</evidence>
<dbReference type="PANTHER" id="PTHR42711:SF16">
    <property type="entry name" value="ABC TRANSPORTER ATP-BINDING PROTEIN"/>
    <property type="match status" value="1"/>
</dbReference>
<evidence type="ECO:0000256" key="2">
    <source>
        <dbReference type="ARBA" id="ARBA00022448"/>
    </source>
</evidence>
<dbReference type="GO" id="GO:0005524">
    <property type="term" value="F:ATP binding"/>
    <property type="evidence" value="ECO:0007669"/>
    <property type="project" value="UniProtKB-KW"/>
</dbReference>
<dbReference type="SMART" id="SM00382">
    <property type="entry name" value="AAA"/>
    <property type="match status" value="1"/>
</dbReference>
<keyword evidence="4 8" id="KW-0067">ATP-binding</keyword>
<reference evidence="8 9" key="1">
    <citation type="submission" date="2016-10" db="EMBL/GenBank/DDBJ databases">
        <authorList>
            <person name="de Groot N.N."/>
        </authorList>
    </citation>
    <scope>NUCLEOTIDE SEQUENCE [LARGE SCALE GENOMIC DNA]</scope>
    <source>
        <strain evidence="8 9">CGMCC 1.7054</strain>
    </source>
</reference>
<evidence type="ECO:0000256" key="1">
    <source>
        <dbReference type="ARBA" id="ARBA00004202"/>
    </source>
</evidence>
<protein>
    <submittedName>
        <fullName evidence="8">ABC-2 type transport system ATP-binding protein</fullName>
    </submittedName>
</protein>
<comment type="subcellular location">
    <subcellularLocation>
        <location evidence="1">Cell membrane</location>
        <topology evidence="1">Peripheral membrane protein</topology>
    </subcellularLocation>
</comment>
<evidence type="ECO:0000313" key="9">
    <source>
        <dbReference type="Proteomes" id="UP000198881"/>
    </source>
</evidence>
<keyword evidence="3" id="KW-0547">Nucleotide-binding</keyword>
<dbReference type="EMBL" id="FPCG01000005">
    <property type="protein sequence ID" value="SFV22924.1"/>
    <property type="molecule type" value="Genomic_DNA"/>
</dbReference>
<dbReference type="InterPro" id="IPR050763">
    <property type="entry name" value="ABC_transporter_ATP-binding"/>
</dbReference>
<keyword evidence="5" id="KW-0046">Antibiotic resistance</keyword>
<name>A0A1I7MLW4_9MICC</name>
<evidence type="ECO:0000256" key="5">
    <source>
        <dbReference type="ARBA" id="ARBA00023251"/>
    </source>
</evidence>
<evidence type="ECO:0000256" key="3">
    <source>
        <dbReference type="ARBA" id="ARBA00022741"/>
    </source>
</evidence>
<dbReference type="STRING" id="574650.SAMN04487966_105120"/>
<dbReference type="InterPro" id="IPR003593">
    <property type="entry name" value="AAA+_ATPase"/>
</dbReference>
<keyword evidence="9" id="KW-1185">Reference proteome</keyword>
<gene>
    <name evidence="8" type="ORF">SAMN04487966_105120</name>
</gene>
<proteinExistence type="predicted"/>
<dbReference type="PANTHER" id="PTHR42711">
    <property type="entry name" value="ABC TRANSPORTER ATP-BINDING PROTEIN"/>
    <property type="match status" value="1"/>
</dbReference>
<feature type="region of interest" description="Disordered" evidence="6">
    <location>
        <begin position="1"/>
        <end position="21"/>
    </location>
</feature>
<organism evidence="8 9">
    <name type="scientific">Micrococcus terreus</name>
    <dbReference type="NCBI Taxonomy" id="574650"/>
    <lineage>
        <taxon>Bacteria</taxon>
        <taxon>Bacillati</taxon>
        <taxon>Actinomycetota</taxon>
        <taxon>Actinomycetes</taxon>
        <taxon>Micrococcales</taxon>
        <taxon>Micrococcaceae</taxon>
        <taxon>Micrococcus</taxon>
    </lineage>
</organism>
<keyword evidence="2" id="KW-0813">Transport</keyword>